<reference evidence="6" key="1">
    <citation type="journal article" date="2019" name="Int. J. Syst. Evol. Microbiol.">
        <title>The Global Catalogue of Microorganisms (GCM) 10K type strain sequencing project: providing services to taxonomists for standard genome sequencing and annotation.</title>
        <authorList>
            <consortium name="The Broad Institute Genomics Platform"/>
            <consortium name="The Broad Institute Genome Sequencing Center for Infectious Disease"/>
            <person name="Wu L."/>
            <person name="Ma J."/>
        </authorList>
    </citation>
    <scope>NUCLEOTIDE SEQUENCE [LARGE SCALE GENOMIC DNA]</scope>
    <source>
        <strain evidence="6">KCTC 42447</strain>
    </source>
</reference>
<dbReference type="Gene3D" id="3.40.50.720">
    <property type="entry name" value="NAD(P)-binding Rossmann-like Domain"/>
    <property type="match status" value="1"/>
</dbReference>
<dbReference type="EMBL" id="JBHRXZ010000016">
    <property type="protein sequence ID" value="MFC3607257.1"/>
    <property type="molecule type" value="Genomic_DNA"/>
</dbReference>
<evidence type="ECO:0000313" key="5">
    <source>
        <dbReference type="EMBL" id="MFC3607257.1"/>
    </source>
</evidence>
<evidence type="ECO:0000256" key="3">
    <source>
        <dbReference type="SAM" id="MobiDB-lite"/>
    </source>
</evidence>
<evidence type="ECO:0000313" key="6">
    <source>
        <dbReference type="Proteomes" id="UP001595630"/>
    </source>
</evidence>
<gene>
    <name evidence="5" type="ORF">ACFOMF_05630</name>
</gene>
<organism evidence="5 6">
    <name type="scientific">Stutzerimonas tarimensis</name>
    <dbReference type="NCBI Taxonomy" id="1507735"/>
    <lineage>
        <taxon>Bacteria</taxon>
        <taxon>Pseudomonadati</taxon>
        <taxon>Pseudomonadota</taxon>
        <taxon>Gammaproteobacteria</taxon>
        <taxon>Pseudomonadales</taxon>
        <taxon>Pseudomonadaceae</taxon>
        <taxon>Stutzerimonas</taxon>
    </lineage>
</organism>
<dbReference type="SUPFAM" id="SSF51735">
    <property type="entry name" value="NAD(P)-binding Rossmann-fold domains"/>
    <property type="match status" value="1"/>
</dbReference>
<proteinExistence type="predicted"/>
<feature type="region of interest" description="Disordered" evidence="3">
    <location>
        <begin position="311"/>
        <end position="332"/>
    </location>
</feature>
<dbReference type="PANTHER" id="PTHR43103:SF3">
    <property type="entry name" value="ADP-L-GLYCERO-D-MANNO-HEPTOSE-6-EPIMERASE"/>
    <property type="match status" value="1"/>
</dbReference>
<dbReference type="InterPro" id="IPR036291">
    <property type="entry name" value="NAD(P)-bd_dom_sf"/>
</dbReference>
<keyword evidence="6" id="KW-1185">Reference proteome</keyword>
<name>A0ABV7T2V8_9GAMM</name>
<accession>A0ABV7T2V8</accession>
<dbReference type="PANTHER" id="PTHR43103">
    <property type="entry name" value="NUCLEOSIDE-DIPHOSPHATE-SUGAR EPIMERASE"/>
    <property type="match status" value="1"/>
</dbReference>
<sequence>MRVLITGANGFIGRQLVLRLLETGTLRGRTIDALLVVDRCLGALPEDGRLRRLPGDVTESAVLRRALADGVDVVFHLAGIPGAIAERDYELGYRTNLLASLELMQLLRAQPSPAVLVFASSVAVYGDDLPPRMNGEGDLQPALTVGAHKQMVETALVDLSRRGELDGRAIRLPSVVARPDGTSGLLSGFMSDLLNAFVRNTPYCCPVSPEATGWWMSVRCCVANLIQAAELEVDSLRSRRVWQLPVLKLSVAEVIEGLVELYGEERRSLITHAPNPQLEAAFGAFPPLRAPQARALGFSHDRNVASLIRNALTPPGAPRRGRPQVRVKESLQ</sequence>
<comment type="caution">
    <text evidence="5">The sequence shown here is derived from an EMBL/GenBank/DDBJ whole genome shotgun (WGS) entry which is preliminary data.</text>
</comment>
<keyword evidence="1" id="KW-0521">NADP</keyword>
<protein>
    <submittedName>
        <fullName evidence="5">NAD-dependent epimerase/dehydratase family protein</fullName>
    </submittedName>
</protein>
<dbReference type="RefSeq" id="WP_386362092.1">
    <property type="nucleotide sequence ID" value="NZ_JBHRXZ010000016.1"/>
</dbReference>
<dbReference type="Proteomes" id="UP001595630">
    <property type="component" value="Unassembled WGS sequence"/>
</dbReference>
<evidence type="ECO:0000259" key="4">
    <source>
        <dbReference type="Pfam" id="PF01370"/>
    </source>
</evidence>
<keyword evidence="2" id="KW-0119">Carbohydrate metabolism</keyword>
<dbReference type="InterPro" id="IPR001509">
    <property type="entry name" value="Epimerase_deHydtase"/>
</dbReference>
<evidence type="ECO:0000256" key="1">
    <source>
        <dbReference type="ARBA" id="ARBA00022857"/>
    </source>
</evidence>
<dbReference type="Gene3D" id="3.90.25.10">
    <property type="entry name" value="UDP-galactose 4-epimerase, domain 1"/>
    <property type="match status" value="1"/>
</dbReference>
<feature type="domain" description="NAD-dependent epimerase/dehydratase" evidence="4">
    <location>
        <begin position="3"/>
        <end position="199"/>
    </location>
</feature>
<dbReference type="Pfam" id="PF01370">
    <property type="entry name" value="Epimerase"/>
    <property type="match status" value="1"/>
</dbReference>
<evidence type="ECO:0000256" key="2">
    <source>
        <dbReference type="ARBA" id="ARBA00023277"/>
    </source>
</evidence>